<dbReference type="EMBL" id="JAAVMX010000005">
    <property type="protein sequence ID" value="KAF4508774.1"/>
    <property type="molecule type" value="Genomic_DNA"/>
</dbReference>
<dbReference type="OrthoDB" id="276515at2759"/>
<dbReference type="InterPro" id="IPR005135">
    <property type="entry name" value="Endo/exonuclease/phosphatase"/>
</dbReference>
<feature type="domain" description="Endonuclease/exonuclease/phosphatase" evidence="1">
    <location>
        <begin position="98"/>
        <end position="359"/>
    </location>
</feature>
<dbReference type="InterPro" id="IPR036691">
    <property type="entry name" value="Endo/exonu/phosph_ase_sf"/>
</dbReference>
<dbReference type="Pfam" id="PF03372">
    <property type="entry name" value="Exo_endo_phos"/>
    <property type="match status" value="1"/>
</dbReference>
<dbReference type="Gene3D" id="3.60.10.10">
    <property type="entry name" value="Endonuclease/exonuclease/phosphatase"/>
    <property type="match status" value="1"/>
</dbReference>
<reference evidence="2 3" key="1">
    <citation type="journal article" date="2020" name="Genome Biol. Evol.">
        <title>A new high-quality draft genome assembly of the Chinese cordyceps Ophiocordyceps sinensis.</title>
        <authorList>
            <person name="Shu R."/>
            <person name="Zhang J."/>
            <person name="Meng Q."/>
            <person name="Zhang H."/>
            <person name="Zhou G."/>
            <person name="Li M."/>
            <person name="Wu P."/>
            <person name="Zhao Y."/>
            <person name="Chen C."/>
            <person name="Qin Q."/>
        </authorList>
    </citation>
    <scope>NUCLEOTIDE SEQUENCE [LARGE SCALE GENOMIC DNA]</scope>
    <source>
        <strain evidence="2 3">IOZ07</strain>
    </source>
</reference>
<dbReference type="InterPro" id="IPR050410">
    <property type="entry name" value="CCR4/nocturin_mRNA_transcr"/>
</dbReference>
<dbReference type="Proteomes" id="UP000557566">
    <property type="component" value="Unassembled WGS sequence"/>
</dbReference>
<name>A0A8H4V5L0_9HYPO</name>
<dbReference type="GO" id="GO:0000175">
    <property type="term" value="F:3'-5'-RNA exonuclease activity"/>
    <property type="evidence" value="ECO:0007669"/>
    <property type="project" value="TreeGrafter"/>
</dbReference>
<accession>A0A8H4V5L0</accession>
<sequence>MERDSLTAKRRVARSSRQFRLILAASLLFCLLLAWCSGSLSLHAERRPSDFEPSPQEARDAGDFDINIRTEDAAQVVLAPGERDMAPYPISMPLRITTYNIRYATEKPVADEKFWKVRCRKVCNQLRFITAGHESPFLCLQEALHAQVHDIQAQLRSSWAFVGRGRGEDEADGEYSPIFYRSDTWKCVRSQTRWLSPTPDVPSRGWDARHNRIVTMGEFLHMETGTSVVVLNTHFDNVGSRARAESAKLLIKFAKEWGAEDGTRAPPSAVLVAGDFNSEPDDEAYKVMTASGSGMSDIADLVPDDEHYGNSLTYTSFGEPNETPLRIDFLFIQEPRTATINTFGVLANSFDDRLLLSDHRPVVADLDVEI</sequence>
<protein>
    <recommendedName>
        <fullName evidence="1">Endonuclease/exonuclease/phosphatase domain-containing protein</fullName>
    </recommendedName>
</protein>
<dbReference type="CDD" id="cd09083">
    <property type="entry name" value="EEP-1"/>
    <property type="match status" value="1"/>
</dbReference>
<dbReference type="SUPFAM" id="SSF56219">
    <property type="entry name" value="DNase I-like"/>
    <property type="match status" value="1"/>
</dbReference>
<evidence type="ECO:0000313" key="2">
    <source>
        <dbReference type="EMBL" id="KAF4508774.1"/>
    </source>
</evidence>
<keyword evidence="3" id="KW-1185">Reference proteome</keyword>
<gene>
    <name evidence="2" type="ORF">G6O67_005113</name>
</gene>
<dbReference type="AlphaFoldDB" id="A0A8H4V5L0"/>
<comment type="caution">
    <text evidence="2">The sequence shown here is derived from an EMBL/GenBank/DDBJ whole genome shotgun (WGS) entry which is preliminary data.</text>
</comment>
<proteinExistence type="predicted"/>
<evidence type="ECO:0000259" key="1">
    <source>
        <dbReference type="Pfam" id="PF03372"/>
    </source>
</evidence>
<dbReference type="PANTHER" id="PTHR12121:SF36">
    <property type="entry name" value="ENDONUCLEASE_EXONUCLEASE_PHOSPHATASE DOMAIN-CONTAINING PROTEIN"/>
    <property type="match status" value="1"/>
</dbReference>
<dbReference type="PANTHER" id="PTHR12121">
    <property type="entry name" value="CARBON CATABOLITE REPRESSOR PROTEIN 4"/>
    <property type="match status" value="1"/>
</dbReference>
<organism evidence="2 3">
    <name type="scientific">Ophiocordyceps sinensis</name>
    <dbReference type="NCBI Taxonomy" id="72228"/>
    <lineage>
        <taxon>Eukaryota</taxon>
        <taxon>Fungi</taxon>
        <taxon>Dikarya</taxon>
        <taxon>Ascomycota</taxon>
        <taxon>Pezizomycotina</taxon>
        <taxon>Sordariomycetes</taxon>
        <taxon>Hypocreomycetidae</taxon>
        <taxon>Hypocreales</taxon>
        <taxon>Ophiocordycipitaceae</taxon>
        <taxon>Ophiocordyceps</taxon>
    </lineage>
</organism>
<evidence type="ECO:0000313" key="3">
    <source>
        <dbReference type="Proteomes" id="UP000557566"/>
    </source>
</evidence>